<evidence type="ECO:0000256" key="6">
    <source>
        <dbReference type="RuleBase" id="RU361117"/>
    </source>
</evidence>
<keyword evidence="6" id="KW-0460">Magnesium</keyword>
<dbReference type="InterPro" id="IPR003337">
    <property type="entry name" value="Trehalose_PPase"/>
</dbReference>
<dbReference type="NCBIfam" id="TIGR00685">
    <property type="entry name" value="T6PP"/>
    <property type="match status" value="1"/>
</dbReference>
<dbReference type="SUPFAM" id="SSF56784">
    <property type="entry name" value="HAD-like"/>
    <property type="match status" value="1"/>
</dbReference>
<evidence type="ECO:0000256" key="2">
    <source>
        <dbReference type="ARBA" id="ARBA00005199"/>
    </source>
</evidence>
<keyword evidence="6" id="KW-0479">Metal-binding</keyword>
<evidence type="ECO:0000313" key="8">
    <source>
        <dbReference type="Proteomes" id="UP000231343"/>
    </source>
</evidence>
<reference evidence="7 8" key="1">
    <citation type="submission" date="2017-09" db="EMBL/GenBank/DDBJ databases">
        <title>Depth-based differentiation of microbial function through sediment-hosted aquifers and enrichment of novel symbionts in the deep terrestrial subsurface.</title>
        <authorList>
            <person name="Probst A.J."/>
            <person name="Ladd B."/>
            <person name="Jarett J.K."/>
            <person name="Geller-Mcgrath D.E."/>
            <person name="Sieber C.M."/>
            <person name="Emerson J.B."/>
            <person name="Anantharaman K."/>
            <person name="Thomas B.C."/>
            <person name="Malmstrom R."/>
            <person name="Stieglmeier M."/>
            <person name="Klingl A."/>
            <person name="Woyke T."/>
            <person name="Ryan C.M."/>
            <person name="Banfield J.F."/>
        </authorList>
    </citation>
    <scope>NUCLEOTIDE SEQUENCE [LARGE SCALE GENOMIC DNA]</scope>
    <source>
        <strain evidence="7">CG08_land_8_20_14_0_20_45_16</strain>
    </source>
</reference>
<evidence type="ECO:0000256" key="5">
    <source>
        <dbReference type="ARBA" id="ARBA00024179"/>
    </source>
</evidence>
<dbReference type="AlphaFoldDB" id="A0A2H0XVQ4"/>
<comment type="similarity">
    <text evidence="3 6">Belongs to the trehalose phosphatase family.</text>
</comment>
<dbReference type="InterPro" id="IPR044651">
    <property type="entry name" value="OTSB-like"/>
</dbReference>
<dbReference type="GO" id="GO:0004805">
    <property type="term" value="F:trehalose-phosphatase activity"/>
    <property type="evidence" value="ECO:0007669"/>
    <property type="project" value="UniProtKB-EC"/>
</dbReference>
<dbReference type="Pfam" id="PF02358">
    <property type="entry name" value="Trehalose_PPase"/>
    <property type="match status" value="1"/>
</dbReference>
<dbReference type="InterPro" id="IPR023214">
    <property type="entry name" value="HAD_sf"/>
</dbReference>
<name>A0A2H0XVQ4_UNCSA</name>
<dbReference type="NCBIfam" id="TIGR01484">
    <property type="entry name" value="HAD-SF-IIB"/>
    <property type="match status" value="1"/>
</dbReference>
<comment type="cofactor">
    <cofactor evidence="6">
        <name>Mg(2+)</name>
        <dbReference type="ChEBI" id="CHEBI:18420"/>
    </cofactor>
</comment>
<dbReference type="GO" id="GO:0005992">
    <property type="term" value="P:trehalose biosynthetic process"/>
    <property type="evidence" value="ECO:0007669"/>
    <property type="project" value="UniProtKB-UniPathway"/>
</dbReference>
<sequence length="247" mass="27542">MRCLLFFDFDGTLTPIVARPSLAKLGKDKLELLKNLAKIPAVTIAIISGRKLTTLKEKINIPGSYYVGNHGFEISGPKTNFVHPKAKEAKPLFKKILLELKKGLRGIKGIIIEDKGATLSLHYRCVEGPKVAEVKRIFNKLAESWPKSKIKITEGKKVFEIRPKVKWDKGEAVRWLLKHLGFQKGDCPIYIGDDTTDEDAFKVLASKGVTIKVGPLKNSLAQKSLKDIEAVYKFLETLLLEISAKSC</sequence>
<dbReference type="Gene3D" id="3.40.50.1000">
    <property type="entry name" value="HAD superfamily/HAD-like"/>
    <property type="match status" value="1"/>
</dbReference>
<dbReference type="EMBL" id="PEYM01000104">
    <property type="protein sequence ID" value="PIS29040.1"/>
    <property type="molecule type" value="Genomic_DNA"/>
</dbReference>
<dbReference type="EC" id="3.1.3.12" evidence="6"/>
<proteinExistence type="inferred from homology"/>
<dbReference type="InterPro" id="IPR036412">
    <property type="entry name" value="HAD-like_sf"/>
</dbReference>
<evidence type="ECO:0000256" key="3">
    <source>
        <dbReference type="ARBA" id="ARBA00008770"/>
    </source>
</evidence>
<dbReference type="InterPro" id="IPR006379">
    <property type="entry name" value="HAD-SF_hydro_IIB"/>
</dbReference>
<protein>
    <recommendedName>
        <fullName evidence="6">Trehalose 6-phosphate phosphatase</fullName>
        <ecNumber evidence="6">3.1.3.12</ecNumber>
    </recommendedName>
</protein>
<gene>
    <name evidence="7" type="primary">otsB</name>
    <name evidence="7" type="ORF">COT42_06315</name>
</gene>
<comment type="caution">
    <text evidence="7">The sequence shown here is derived from an EMBL/GenBank/DDBJ whole genome shotgun (WGS) entry which is preliminary data.</text>
</comment>
<dbReference type="UniPathway" id="UPA00299"/>
<evidence type="ECO:0000256" key="1">
    <source>
        <dbReference type="ARBA" id="ARBA00000500"/>
    </source>
</evidence>
<dbReference type="Gene3D" id="3.30.70.1020">
    <property type="entry name" value="Trehalose-6-phosphate phosphatase related protein, domain 2"/>
    <property type="match status" value="1"/>
</dbReference>
<accession>A0A2H0XVQ4</accession>
<comment type="function">
    <text evidence="5 6">Removes the phosphate from trehalose 6-phosphate to produce free trehalose.</text>
</comment>
<dbReference type="CDD" id="cd01627">
    <property type="entry name" value="HAD_TPP"/>
    <property type="match status" value="1"/>
</dbReference>
<evidence type="ECO:0000313" key="7">
    <source>
        <dbReference type="EMBL" id="PIS29040.1"/>
    </source>
</evidence>
<dbReference type="PANTHER" id="PTHR43768:SF3">
    <property type="entry name" value="TREHALOSE 6-PHOSPHATE PHOSPHATASE"/>
    <property type="match status" value="1"/>
</dbReference>
<organism evidence="7 8">
    <name type="scientific">Candidatus Saganbacteria bacterium CG08_land_8_20_14_0_20_45_16</name>
    <dbReference type="NCBI Taxonomy" id="2014293"/>
    <lineage>
        <taxon>Bacteria</taxon>
        <taxon>Bacillati</taxon>
        <taxon>Saganbacteria</taxon>
    </lineage>
</organism>
<evidence type="ECO:0000256" key="4">
    <source>
        <dbReference type="ARBA" id="ARBA00022801"/>
    </source>
</evidence>
<comment type="pathway">
    <text evidence="2 6">Glycan biosynthesis; trehalose biosynthesis.</text>
</comment>
<dbReference type="PANTHER" id="PTHR43768">
    <property type="entry name" value="TREHALOSE 6-PHOSPHATE PHOSPHATASE"/>
    <property type="match status" value="1"/>
</dbReference>
<dbReference type="GO" id="GO:0046872">
    <property type="term" value="F:metal ion binding"/>
    <property type="evidence" value="ECO:0007669"/>
    <property type="project" value="UniProtKB-KW"/>
</dbReference>
<dbReference type="Proteomes" id="UP000231343">
    <property type="component" value="Unassembled WGS sequence"/>
</dbReference>
<keyword evidence="4 6" id="KW-0378">Hydrolase</keyword>
<comment type="catalytic activity">
    <reaction evidence="1 6">
        <text>alpha,alpha-trehalose 6-phosphate + H2O = alpha,alpha-trehalose + phosphate</text>
        <dbReference type="Rhea" id="RHEA:23420"/>
        <dbReference type="ChEBI" id="CHEBI:15377"/>
        <dbReference type="ChEBI" id="CHEBI:16551"/>
        <dbReference type="ChEBI" id="CHEBI:43474"/>
        <dbReference type="ChEBI" id="CHEBI:58429"/>
        <dbReference type="EC" id="3.1.3.12"/>
    </reaction>
</comment>